<dbReference type="Gene3D" id="3.30.1440.10">
    <property type="match status" value="1"/>
</dbReference>
<dbReference type="InterPro" id="IPR022803">
    <property type="entry name" value="Ribosomal_uL5_dom_sf"/>
</dbReference>
<feature type="transmembrane region" description="Helical" evidence="2">
    <location>
        <begin position="214"/>
        <end position="238"/>
    </location>
</feature>
<dbReference type="EMBL" id="JBJXBP010000003">
    <property type="protein sequence ID" value="KAL3838728.1"/>
    <property type="molecule type" value="Genomic_DNA"/>
</dbReference>
<evidence type="ECO:0000313" key="3">
    <source>
        <dbReference type="EMBL" id="KAL3838728.1"/>
    </source>
</evidence>
<dbReference type="PANTHER" id="PTHR33975:SF2">
    <property type="entry name" value="MYELIN-ASSOCIATED OLIGODENDROCYTE BASIC PROTEIN"/>
    <property type="match status" value="1"/>
</dbReference>
<keyword evidence="2" id="KW-0812">Transmembrane</keyword>
<sequence length="391" mass="43578">MQLEHYDQSEKGKSTKKKSESWTAKNRKNCAEYDYYNRREKSDEKSTKCCSIVLNISVGESGDLLTRASKALEQLSGNSLSYWKSFPQYPIIQHPRNSFPQFKVPSNFKTLTVKCFFNNNNNKNDFIPCKVLNFNENPVEIVAKIIVKALKALQKPAATALLVRLLLMYDPNSALAASGGRMGVIVRLGWGVGRVFCIRDRIMHPLLLQEEGVYVGPAVGIGSSFFLVMIAFAAFVLVSGFLSDGSESSVLTDTQKTSVLKLQVGLLGMGDTLGNERHMQLNLRNFGIYARRQLSNTVEARKWLGNCLGRRLSHLRPTATILPSGAHLTLVTGPISSSTVTSSEAFPLEASHKYTVLPRAMERTLLIPQSTASCTRLWRENSSKVDFPYLW</sequence>
<dbReference type="Proteomes" id="UP001634393">
    <property type="component" value="Unassembled WGS sequence"/>
</dbReference>
<evidence type="ECO:0000256" key="1">
    <source>
        <dbReference type="SAM" id="MobiDB-lite"/>
    </source>
</evidence>
<protein>
    <submittedName>
        <fullName evidence="3">Uncharacterized protein</fullName>
    </submittedName>
</protein>
<reference evidence="3 4" key="1">
    <citation type="submission" date="2024-12" db="EMBL/GenBank/DDBJ databases">
        <title>The unique morphological basis and parallel evolutionary history of personate flowers in Penstemon.</title>
        <authorList>
            <person name="Depatie T.H."/>
            <person name="Wessinger C.A."/>
        </authorList>
    </citation>
    <scope>NUCLEOTIDE SEQUENCE [LARGE SCALE GENOMIC DNA]</scope>
    <source>
        <strain evidence="3">WTNN_2</strain>
        <tissue evidence="3">Leaf</tissue>
    </source>
</reference>
<feature type="region of interest" description="Disordered" evidence="1">
    <location>
        <begin position="1"/>
        <end position="23"/>
    </location>
</feature>
<dbReference type="PANTHER" id="PTHR33975">
    <property type="entry name" value="MYELIN-ASSOCIATED OLIGODENDROCYTE BASIC PROTEIN"/>
    <property type="match status" value="1"/>
</dbReference>
<dbReference type="AlphaFoldDB" id="A0ABD3TRP3"/>
<proteinExistence type="predicted"/>
<feature type="compositionally biased region" description="Basic and acidic residues" evidence="1">
    <location>
        <begin position="1"/>
        <end position="20"/>
    </location>
</feature>
<keyword evidence="4" id="KW-1185">Reference proteome</keyword>
<accession>A0ABD3TRP3</accession>
<name>A0ABD3TRP3_9LAMI</name>
<keyword evidence="2" id="KW-0472">Membrane</keyword>
<dbReference type="SUPFAM" id="SSF55282">
    <property type="entry name" value="RL5-like"/>
    <property type="match status" value="1"/>
</dbReference>
<evidence type="ECO:0000313" key="4">
    <source>
        <dbReference type="Proteomes" id="UP001634393"/>
    </source>
</evidence>
<comment type="caution">
    <text evidence="3">The sequence shown here is derived from an EMBL/GenBank/DDBJ whole genome shotgun (WGS) entry which is preliminary data.</text>
</comment>
<dbReference type="InterPro" id="IPR053023">
    <property type="entry name" value="FLAP_modulator"/>
</dbReference>
<keyword evidence="2" id="KW-1133">Transmembrane helix</keyword>
<gene>
    <name evidence="3" type="ORF">ACJIZ3_023319</name>
</gene>
<organism evidence="3 4">
    <name type="scientific">Penstemon smallii</name>
    <dbReference type="NCBI Taxonomy" id="265156"/>
    <lineage>
        <taxon>Eukaryota</taxon>
        <taxon>Viridiplantae</taxon>
        <taxon>Streptophyta</taxon>
        <taxon>Embryophyta</taxon>
        <taxon>Tracheophyta</taxon>
        <taxon>Spermatophyta</taxon>
        <taxon>Magnoliopsida</taxon>
        <taxon>eudicotyledons</taxon>
        <taxon>Gunneridae</taxon>
        <taxon>Pentapetalae</taxon>
        <taxon>asterids</taxon>
        <taxon>lamiids</taxon>
        <taxon>Lamiales</taxon>
        <taxon>Plantaginaceae</taxon>
        <taxon>Cheloneae</taxon>
        <taxon>Penstemon</taxon>
    </lineage>
</organism>
<evidence type="ECO:0000256" key="2">
    <source>
        <dbReference type="SAM" id="Phobius"/>
    </source>
</evidence>